<feature type="compositionally biased region" description="Basic and acidic residues" evidence="2">
    <location>
        <begin position="125"/>
        <end position="137"/>
    </location>
</feature>
<feature type="compositionally biased region" description="Basic and acidic residues" evidence="2">
    <location>
        <begin position="183"/>
        <end position="194"/>
    </location>
</feature>
<accession>A0A6L2L0R2</accession>
<name>A0A6L2L0R2_TANCI</name>
<dbReference type="InterPro" id="IPR013103">
    <property type="entry name" value="RVT_2"/>
</dbReference>
<dbReference type="GO" id="GO:0008270">
    <property type="term" value="F:zinc ion binding"/>
    <property type="evidence" value="ECO:0007669"/>
    <property type="project" value="UniProtKB-KW"/>
</dbReference>
<dbReference type="InterPro" id="IPR057670">
    <property type="entry name" value="SH3_retrovirus"/>
</dbReference>
<dbReference type="Pfam" id="PF07727">
    <property type="entry name" value="RVT_2"/>
    <property type="match status" value="2"/>
</dbReference>
<proteinExistence type="predicted"/>
<dbReference type="InterPro" id="IPR054722">
    <property type="entry name" value="PolX-like_BBD"/>
</dbReference>
<dbReference type="InterPro" id="IPR001878">
    <property type="entry name" value="Znf_CCHC"/>
</dbReference>
<protein>
    <recommendedName>
        <fullName evidence="3">CCHC-type domain-containing protein</fullName>
    </recommendedName>
</protein>
<dbReference type="InterPro" id="IPR036875">
    <property type="entry name" value="Znf_CCHC_sf"/>
</dbReference>
<feature type="compositionally biased region" description="Polar residues" evidence="2">
    <location>
        <begin position="23"/>
        <end position="37"/>
    </location>
</feature>
<dbReference type="Pfam" id="PF25597">
    <property type="entry name" value="SH3_retrovirus"/>
    <property type="match status" value="1"/>
</dbReference>
<evidence type="ECO:0000259" key="3">
    <source>
        <dbReference type="PROSITE" id="PS50158"/>
    </source>
</evidence>
<dbReference type="PANTHER" id="PTHR11439:SF483">
    <property type="entry name" value="PEPTIDE SYNTHASE GLIP-LIKE, PUTATIVE (AFU_ORTHOLOGUE AFUA_3G12920)-RELATED"/>
    <property type="match status" value="1"/>
</dbReference>
<dbReference type="Pfam" id="PF22936">
    <property type="entry name" value="Pol_BBD"/>
    <property type="match status" value="1"/>
</dbReference>
<dbReference type="PANTHER" id="PTHR11439">
    <property type="entry name" value="GAG-POL-RELATED RETROTRANSPOSON"/>
    <property type="match status" value="1"/>
</dbReference>
<feature type="region of interest" description="Disordered" evidence="2">
    <location>
        <begin position="20"/>
        <end position="43"/>
    </location>
</feature>
<dbReference type="Gene3D" id="4.10.60.10">
    <property type="entry name" value="Zinc finger, CCHC-type"/>
    <property type="match status" value="1"/>
</dbReference>
<gene>
    <name evidence="4" type="ORF">Tci_027451</name>
</gene>
<dbReference type="SMART" id="SM00343">
    <property type="entry name" value="ZnF_C2HC"/>
    <property type="match status" value="1"/>
</dbReference>
<comment type="caution">
    <text evidence="4">The sequence shown here is derived from an EMBL/GenBank/DDBJ whole genome shotgun (WGS) entry which is preliminary data.</text>
</comment>
<evidence type="ECO:0000256" key="1">
    <source>
        <dbReference type="PROSITE-ProRule" id="PRU00047"/>
    </source>
</evidence>
<sequence>MLKAFPLPVMSSHCQKFGDSYEAPQQESTTASASEGTAKNKGRTVAFTTDDMQNRRNDAAILRTFGGNEATKKTKKNLLKQQYGNFKAEGTDVASFDKSKVECFNCHKMGHFTRECKAPRSQNRGKRDNYRQGSKVEEQAPKALMEIDGVGWDWSFMENEEENHALVADEESPTEFALMAKSSSDDERSDKNKEGLGYSVVPPPPAQVYSPSKKDMSWTGLPEFADDTIPDYNRPTETKIDKVETAKKPIVKYTKMYKKISKSTNGNSQNNIDDKGYWDSGFSRHMTGNISYLSNYEPFDGGYVSFGQGGCKITGKGTIKTGKLEFENVYFMKDLRTPRQHNMYSIDLNNVVPHKDLTCLVAKASVNEWKFDSKGDEGYFIRYSMSSKAFRVFNKRTKRVEENLHVDFLENKPIEEGAGPNWLFDIDSLTNSMNYVPVVVAVETPTPLLPHKNPPDDHMETLVVETQIPTVSSPVSTACLDDSPQLSSDSRLISKRVTSQDDTPSLDNILTLTNRFEDILEVTTNTDDSNGVEADLGVRPIGTKWVLKNKNDERGIVIRNKARLVSQGHTQEEGIDYDEVFAPVARIEAIRLFLAYASFMGFTVYQMDVKSAFLYGTIDGEVYVMQPPGFQDLEFPARVYKVDKAIEFEALMHEKFQMSAMGELNFFLGLQVLQKKDGIFLSQDNYVGDILKKFRYSNVRSTNTPMDKENPWGKDGTRKDVDLHLFRSMIGSLMYLTSSRPDIMFAVYRKSATQGCQFLGRRLISWQCKKQTIVATSTTEAEYVAAASGRG</sequence>
<keyword evidence="1" id="KW-0862">Zinc</keyword>
<dbReference type="PROSITE" id="PS50158">
    <property type="entry name" value="ZF_CCHC"/>
    <property type="match status" value="1"/>
</dbReference>
<feature type="domain" description="CCHC-type" evidence="3">
    <location>
        <begin position="103"/>
        <end position="117"/>
    </location>
</feature>
<evidence type="ECO:0000313" key="4">
    <source>
        <dbReference type="EMBL" id="GEU55473.1"/>
    </source>
</evidence>
<dbReference type="EMBL" id="BKCJ010003503">
    <property type="protein sequence ID" value="GEU55473.1"/>
    <property type="molecule type" value="Genomic_DNA"/>
</dbReference>
<feature type="region of interest" description="Disordered" evidence="2">
    <location>
        <begin position="117"/>
        <end position="137"/>
    </location>
</feature>
<reference evidence="4" key="1">
    <citation type="journal article" date="2019" name="Sci. Rep.">
        <title>Draft genome of Tanacetum cinerariifolium, the natural source of mosquito coil.</title>
        <authorList>
            <person name="Yamashiro T."/>
            <person name="Shiraishi A."/>
            <person name="Satake H."/>
            <person name="Nakayama K."/>
        </authorList>
    </citation>
    <scope>NUCLEOTIDE SEQUENCE</scope>
</reference>
<dbReference type="SUPFAM" id="SSF57756">
    <property type="entry name" value="Retrovirus zinc finger-like domains"/>
    <property type="match status" value="1"/>
</dbReference>
<feature type="region of interest" description="Disordered" evidence="2">
    <location>
        <begin position="179"/>
        <end position="215"/>
    </location>
</feature>
<dbReference type="GO" id="GO:0003676">
    <property type="term" value="F:nucleic acid binding"/>
    <property type="evidence" value="ECO:0007669"/>
    <property type="project" value="InterPro"/>
</dbReference>
<dbReference type="AlphaFoldDB" id="A0A6L2L0R2"/>
<organism evidence="4">
    <name type="scientific">Tanacetum cinerariifolium</name>
    <name type="common">Dalmatian daisy</name>
    <name type="synonym">Chrysanthemum cinerariifolium</name>
    <dbReference type="NCBI Taxonomy" id="118510"/>
    <lineage>
        <taxon>Eukaryota</taxon>
        <taxon>Viridiplantae</taxon>
        <taxon>Streptophyta</taxon>
        <taxon>Embryophyta</taxon>
        <taxon>Tracheophyta</taxon>
        <taxon>Spermatophyta</taxon>
        <taxon>Magnoliopsida</taxon>
        <taxon>eudicotyledons</taxon>
        <taxon>Gunneridae</taxon>
        <taxon>Pentapetalae</taxon>
        <taxon>asterids</taxon>
        <taxon>campanulids</taxon>
        <taxon>Asterales</taxon>
        <taxon>Asteraceae</taxon>
        <taxon>Asteroideae</taxon>
        <taxon>Anthemideae</taxon>
        <taxon>Anthemidinae</taxon>
        <taxon>Tanacetum</taxon>
    </lineage>
</organism>
<keyword evidence="1" id="KW-0863">Zinc-finger</keyword>
<keyword evidence="1" id="KW-0479">Metal-binding</keyword>
<evidence type="ECO:0000256" key="2">
    <source>
        <dbReference type="SAM" id="MobiDB-lite"/>
    </source>
</evidence>